<proteinExistence type="predicted"/>
<feature type="transmembrane region" description="Helical" evidence="1">
    <location>
        <begin position="134"/>
        <end position="151"/>
    </location>
</feature>
<organism evidence="3 4">
    <name type="scientific">Hymenobacter gummosus</name>
    <dbReference type="NCBI Taxonomy" id="1776032"/>
    <lineage>
        <taxon>Bacteria</taxon>
        <taxon>Pseudomonadati</taxon>
        <taxon>Bacteroidota</taxon>
        <taxon>Cytophagia</taxon>
        <taxon>Cytophagales</taxon>
        <taxon>Hymenobacteraceae</taxon>
        <taxon>Hymenobacter</taxon>
    </lineage>
</organism>
<reference evidence="3 4" key="1">
    <citation type="submission" date="2018-12" db="EMBL/GenBank/DDBJ databases">
        <title>Hymenobacter gummosus sp. nov., isolated from a spring.</title>
        <authorList>
            <person name="Nie L."/>
        </authorList>
    </citation>
    <scope>NUCLEOTIDE SEQUENCE [LARGE SCALE GENOMIC DNA]</scope>
    <source>
        <strain evidence="3 4">KCTC 52166</strain>
    </source>
</reference>
<keyword evidence="1" id="KW-0812">Transmembrane</keyword>
<protein>
    <recommendedName>
        <fullName evidence="2">DUF6311 domain-containing protein</fullName>
    </recommendedName>
</protein>
<keyword evidence="1" id="KW-1133">Transmembrane helix</keyword>
<sequence length="619" mass="70030">MLDFFRRKPGAFGLTLTAAVLQLLLLWRAFGPLFAQPGQFIFVDEGDGAKNYYTFQAYLQQPWEQGLRWFAGMNYPFGDYIFYTDNSPLLAAAVKLFSRYVYDVTPYGLDVYHGLVLSGMVFSTVLLVSLLRPLLRAWGLVLAFSVLLPWLSPQLSRLTAGHFNLALSWVVLLGIWGTYQLYTRTEAGQSIRRPVLLVAAGLTLAGFIHLYYLPIVGLYTGSFLAWWLLRSGRWRQGRLLAGAAAVTVLPVVLCYATIRLLDGYFALRLATPSGFNYAPWRLSLAALLQPYPYEKARFIIEPEAQVSYEAKMYLGTFALFGLLLLLLAVLRQPARWKQRWQEWRGTTAGRWAGLALGAATVGLLAALGTRFALGPDWYVNNYLSAFVYLQKISGSAAHFRAFARFAWPFFWALNLGGVLLLDYWLSHNRHWWRWAVALGLVLLAWLDTRDTLKAYRRGLLPNALTNVSRQPELTQLLRGVDVRRYQAILPIPYYHVGSENMDLTVDGEKEHNLRSYQLALRTGLPLMASRMSRTAPVQAEALASLFEQPTPDAALLAKLRGQSVLVFYDEGAYQPGRTLIAFQDRPRRLLSGAPGFITRQQLPLVAQFGTLRLYRWDVK</sequence>
<feature type="transmembrane region" description="Helical" evidence="1">
    <location>
        <begin position="194"/>
        <end position="227"/>
    </location>
</feature>
<feature type="transmembrane region" description="Helical" evidence="1">
    <location>
        <begin position="239"/>
        <end position="258"/>
    </location>
</feature>
<feature type="transmembrane region" description="Helical" evidence="1">
    <location>
        <begin position="351"/>
        <end position="373"/>
    </location>
</feature>
<feature type="transmembrane region" description="Helical" evidence="1">
    <location>
        <begin position="431"/>
        <end position="448"/>
    </location>
</feature>
<dbReference type="RefSeq" id="WP_126694848.1">
    <property type="nucleotide sequence ID" value="NZ_RXOF01000012.1"/>
</dbReference>
<evidence type="ECO:0000313" key="3">
    <source>
        <dbReference type="EMBL" id="RTQ47597.1"/>
    </source>
</evidence>
<feature type="transmembrane region" description="Helical" evidence="1">
    <location>
        <begin position="109"/>
        <end position="128"/>
    </location>
</feature>
<feature type="transmembrane region" description="Helical" evidence="1">
    <location>
        <begin position="312"/>
        <end position="330"/>
    </location>
</feature>
<evidence type="ECO:0000256" key="1">
    <source>
        <dbReference type="SAM" id="Phobius"/>
    </source>
</evidence>
<dbReference type="Pfam" id="PF19830">
    <property type="entry name" value="DUF6311"/>
    <property type="match status" value="1"/>
</dbReference>
<feature type="domain" description="DUF6311" evidence="2">
    <location>
        <begin position="20"/>
        <end position="448"/>
    </location>
</feature>
<accession>A0A431TZ17</accession>
<feature type="transmembrane region" description="Helical" evidence="1">
    <location>
        <begin position="163"/>
        <end position="182"/>
    </location>
</feature>
<dbReference type="AlphaFoldDB" id="A0A431TZ17"/>
<keyword evidence="4" id="KW-1185">Reference proteome</keyword>
<dbReference type="EMBL" id="RXOF01000012">
    <property type="protein sequence ID" value="RTQ47597.1"/>
    <property type="molecule type" value="Genomic_DNA"/>
</dbReference>
<feature type="transmembrane region" description="Helical" evidence="1">
    <location>
        <begin position="406"/>
        <end position="425"/>
    </location>
</feature>
<comment type="caution">
    <text evidence="3">The sequence shown here is derived from an EMBL/GenBank/DDBJ whole genome shotgun (WGS) entry which is preliminary data.</text>
</comment>
<dbReference type="InterPro" id="IPR046278">
    <property type="entry name" value="DUF6311"/>
</dbReference>
<dbReference type="OrthoDB" id="611406at2"/>
<evidence type="ECO:0000259" key="2">
    <source>
        <dbReference type="Pfam" id="PF19830"/>
    </source>
</evidence>
<dbReference type="Proteomes" id="UP000282184">
    <property type="component" value="Unassembled WGS sequence"/>
</dbReference>
<name>A0A431TZ17_9BACT</name>
<evidence type="ECO:0000313" key="4">
    <source>
        <dbReference type="Proteomes" id="UP000282184"/>
    </source>
</evidence>
<gene>
    <name evidence="3" type="ORF">EJV47_19475</name>
</gene>
<keyword evidence="1" id="KW-0472">Membrane</keyword>